<keyword evidence="3" id="KW-1185">Reference proteome</keyword>
<organism evidence="2 3">
    <name type="scientific">Mikania micrantha</name>
    <name type="common">bitter vine</name>
    <dbReference type="NCBI Taxonomy" id="192012"/>
    <lineage>
        <taxon>Eukaryota</taxon>
        <taxon>Viridiplantae</taxon>
        <taxon>Streptophyta</taxon>
        <taxon>Embryophyta</taxon>
        <taxon>Tracheophyta</taxon>
        <taxon>Spermatophyta</taxon>
        <taxon>Magnoliopsida</taxon>
        <taxon>eudicotyledons</taxon>
        <taxon>Gunneridae</taxon>
        <taxon>Pentapetalae</taxon>
        <taxon>asterids</taxon>
        <taxon>campanulids</taxon>
        <taxon>Asterales</taxon>
        <taxon>Asteraceae</taxon>
        <taxon>Asteroideae</taxon>
        <taxon>Heliantheae alliance</taxon>
        <taxon>Eupatorieae</taxon>
        <taxon>Mikania</taxon>
    </lineage>
</organism>
<dbReference type="EMBL" id="SZYD01001465">
    <property type="protein sequence ID" value="KAD0696007.1"/>
    <property type="molecule type" value="Genomic_DNA"/>
</dbReference>
<evidence type="ECO:0000256" key="1">
    <source>
        <dbReference type="SAM" id="MobiDB-lite"/>
    </source>
</evidence>
<gene>
    <name evidence="2" type="ORF">E3N88_43844</name>
</gene>
<dbReference type="AlphaFoldDB" id="A0A5N6LDW9"/>
<reference evidence="2 3" key="1">
    <citation type="submission" date="2019-05" db="EMBL/GenBank/DDBJ databases">
        <title>Mikania micrantha, genome provides insights into the molecular mechanism of rapid growth.</title>
        <authorList>
            <person name="Liu B."/>
        </authorList>
    </citation>
    <scope>NUCLEOTIDE SEQUENCE [LARGE SCALE GENOMIC DNA]</scope>
    <source>
        <strain evidence="2">NLD-2019</strain>
        <tissue evidence="2">Leaf</tissue>
    </source>
</reference>
<comment type="caution">
    <text evidence="2">The sequence shown here is derived from an EMBL/GenBank/DDBJ whole genome shotgun (WGS) entry which is preliminary data.</text>
</comment>
<feature type="compositionally biased region" description="Polar residues" evidence="1">
    <location>
        <begin position="57"/>
        <end position="68"/>
    </location>
</feature>
<evidence type="ECO:0000313" key="2">
    <source>
        <dbReference type="EMBL" id="KAD0696007.1"/>
    </source>
</evidence>
<name>A0A5N6LDW9_9ASTR</name>
<sequence>MEVSSSLPLSHLFDITSSSPPTSNPYIPITIIRCCSSSSATSAAVPTQSGRGRRPSGDSTTTLPSNRNTSVRAIHLKKFLSSVIDLEQLETNSSPISNYSIQLLNIMQNSSLKS</sequence>
<proteinExistence type="predicted"/>
<feature type="region of interest" description="Disordered" evidence="1">
    <location>
        <begin position="42"/>
        <end position="68"/>
    </location>
</feature>
<evidence type="ECO:0000313" key="3">
    <source>
        <dbReference type="Proteomes" id="UP000326396"/>
    </source>
</evidence>
<dbReference type="Proteomes" id="UP000326396">
    <property type="component" value="Unassembled WGS sequence"/>
</dbReference>
<protein>
    <submittedName>
        <fullName evidence="2">Uncharacterized protein</fullName>
    </submittedName>
</protein>
<accession>A0A5N6LDW9</accession>